<sequence length="214" mass="22789">MNPATRYLSRGLDRALAVLRRISSAGVWVGGGLLTVLALATGAEVLSRRLLSHSLGGIDELGGYTLAVVGAVAMTEALLNRAHIRIGVLHGRLGRRGQSVLDLVSLGALMAFFGIVLWFGWALLARNYGLGTRSMTPLATPLWIPQALWVLAFAVFWLVAVALLLRSCIGVAEGDWETVNELIGLRETEDEVADGRAIAEHAASVPGTGPDRSR</sequence>
<keyword evidence="7 9" id="KW-0472">Membrane</keyword>
<keyword evidence="3" id="KW-1003">Cell membrane</keyword>
<evidence type="ECO:0000313" key="12">
    <source>
        <dbReference type="Proteomes" id="UP000248916"/>
    </source>
</evidence>
<dbReference type="GO" id="GO:0005886">
    <property type="term" value="C:plasma membrane"/>
    <property type="evidence" value="ECO:0007669"/>
    <property type="project" value="UniProtKB-SubCell"/>
</dbReference>
<comment type="subcellular location">
    <subcellularLocation>
        <location evidence="1 9">Cell inner membrane</location>
        <topology evidence="1 9">Multi-pass membrane protein</topology>
    </subcellularLocation>
</comment>
<keyword evidence="5 9" id="KW-0812">Transmembrane</keyword>
<dbReference type="InterPro" id="IPR007387">
    <property type="entry name" value="TRAP_DctQ"/>
</dbReference>
<comment type="subunit">
    <text evidence="9">The complex comprises the extracytoplasmic solute receptor protein and the two transmembrane proteins.</text>
</comment>
<gene>
    <name evidence="11" type="ORF">LX81_04156</name>
</gene>
<evidence type="ECO:0000313" key="11">
    <source>
        <dbReference type="EMBL" id="PZX10662.1"/>
    </source>
</evidence>
<keyword evidence="12" id="KW-1185">Reference proteome</keyword>
<feature type="transmembrane region" description="Helical" evidence="9">
    <location>
        <begin position="61"/>
        <end position="79"/>
    </location>
</feature>
<name>A0A2W7NHB6_9RHOB</name>
<comment type="caution">
    <text evidence="11">The sequence shown here is derived from an EMBL/GenBank/DDBJ whole genome shotgun (WGS) entry which is preliminary data.</text>
</comment>
<evidence type="ECO:0000256" key="5">
    <source>
        <dbReference type="ARBA" id="ARBA00022692"/>
    </source>
</evidence>
<keyword evidence="6 9" id="KW-1133">Transmembrane helix</keyword>
<dbReference type="EMBL" id="QKZL01000041">
    <property type="protein sequence ID" value="PZX10662.1"/>
    <property type="molecule type" value="Genomic_DNA"/>
</dbReference>
<dbReference type="Proteomes" id="UP000248916">
    <property type="component" value="Unassembled WGS sequence"/>
</dbReference>
<organism evidence="11 12">
    <name type="scientific">Palleronia aestuarii</name>
    <dbReference type="NCBI Taxonomy" id="568105"/>
    <lineage>
        <taxon>Bacteria</taxon>
        <taxon>Pseudomonadati</taxon>
        <taxon>Pseudomonadota</taxon>
        <taxon>Alphaproteobacteria</taxon>
        <taxon>Rhodobacterales</taxon>
        <taxon>Roseobacteraceae</taxon>
        <taxon>Palleronia</taxon>
    </lineage>
</organism>
<evidence type="ECO:0000256" key="1">
    <source>
        <dbReference type="ARBA" id="ARBA00004429"/>
    </source>
</evidence>
<reference evidence="11 12" key="1">
    <citation type="submission" date="2018-06" db="EMBL/GenBank/DDBJ databases">
        <title>Genomic Encyclopedia of Archaeal and Bacterial Type Strains, Phase II (KMG-II): from individual species to whole genera.</title>
        <authorList>
            <person name="Goeker M."/>
        </authorList>
    </citation>
    <scope>NUCLEOTIDE SEQUENCE [LARGE SCALE GENOMIC DNA]</scope>
    <source>
        <strain evidence="11 12">DSM 22009</strain>
    </source>
</reference>
<feature type="transmembrane region" description="Helical" evidence="9">
    <location>
        <begin position="21"/>
        <end position="41"/>
    </location>
</feature>
<dbReference type="GO" id="GO:0015740">
    <property type="term" value="P:C4-dicarboxylate transport"/>
    <property type="evidence" value="ECO:0007669"/>
    <property type="project" value="TreeGrafter"/>
</dbReference>
<feature type="domain" description="Tripartite ATP-independent periplasmic transporters DctQ component" evidence="10">
    <location>
        <begin position="38"/>
        <end position="166"/>
    </location>
</feature>
<keyword evidence="4 9" id="KW-0997">Cell inner membrane</keyword>
<dbReference type="PANTHER" id="PTHR35011:SF10">
    <property type="entry name" value="TRAP TRANSPORTER SMALL PERMEASE PROTEIN"/>
    <property type="match status" value="1"/>
</dbReference>
<dbReference type="AlphaFoldDB" id="A0A2W7NHB6"/>
<evidence type="ECO:0000256" key="4">
    <source>
        <dbReference type="ARBA" id="ARBA00022519"/>
    </source>
</evidence>
<evidence type="ECO:0000256" key="2">
    <source>
        <dbReference type="ARBA" id="ARBA00022448"/>
    </source>
</evidence>
<feature type="transmembrane region" description="Helical" evidence="9">
    <location>
        <begin position="100"/>
        <end position="123"/>
    </location>
</feature>
<evidence type="ECO:0000256" key="9">
    <source>
        <dbReference type="RuleBase" id="RU369079"/>
    </source>
</evidence>
<dbReference type="PANTHER" id="PTHR35011">
    <property type="entry name" value="2,3-DIKETO-L-GULONATE TRAP TRANSPORTER SMALL PERMEASE PROTEIN YIAM"/>
    <property type="match status" value="1"/>
</dbReference>
<evidence type="ECO:0000256" key="8">
    <source>
        <dbReference type="ARBA" id="ARBA00038436"/>
    </source>
</evidence>
<dbReference type="Pfam" id="PF04290">
    <property type="entry name" value="DctQ"/>
    <property type="match status" value="1"/>
</dbReference>
<proteinExistence type="inferred from homology"/>
<comment type="similarity">
    <text evidence="8 9">Belongs to the TRAP transporter small permease family.</text>
</comment>
<evidence type="ECO:0000256" key="6">
    <source>
        <dbReference type="ARBA" id="ARBA00022989"/>
    </source>
</evidence>
<comment type="function">
    <text evidence="9">Part of the tripartite ATP-independent periplasmic (TRAP) transport system.</text>
</comment>
<dbReference type="GO" id="GO:0022857">
    <property type="term" value="F:transmembrane transporter activity"/>
    <property type="evidence" value="ECO:0007669"/>
    <property type="project" value="UniProtKB-UniRule"/>
</dbReference>
<protein>
    <recommendedName>
        <fullName evidence="9">TRAP transporter small permease protein</fullName>
    </recommendedName>
</protein>
<dbReference type="InterPro" id="IPR055348">
    <property type="entry name" value="DctQ"/>
</dbReference>
<evidence type="ECO:0000259" key="10">
    <source>
        <dbReference type="Pfam" id="PF04290"/>
    </source>
</evidence>
<keyword evidence="2 9" id="KW-0813">Transport</keyword>
<feature type="transmembrane region" description="Helical" evidence="9">
    <location>
        <begin position="143"/>
        <end position="165"/>
    </location>
</feature>
<evidence type="ECO:0000256" key="3">
    <source>
        <dbReference type="ARBA" id="ARBA00022475"/>
    </source>
</evidence>
<evidence type="ECO:0000256" key="7">
    <source>
        <dbReference type="ARBA" id="ARBA00023136"/>
    </source>
</evidence>
<accession>A0A2W7NHB6</accession>
<dbReference type="RefSeq" id="WP_234822764.1">
    <property type="nucleotide sequence ID" value="NZ_QKZL01000041.1"/>
</dbReference>